<reference evidence="2" key="1">
    <citation type="submission" date="2013-04" db="EMBL/GenBank/DDBJ databases">
        <title>The genome sequencing project of 58 acetic acid bacteria.</title>
        <authorList>
            <person name="Okamoto-Kainuma A."/>
            <person name="Ishikawa M."/>
            <person name="Umino S."/>
            <person name="Koizumi Y."/>
            <person name="Shiwa Y."/>
            <person name="Yoshikawa H."/>
            <person name="Matsutani M."/>
            <person name="Matsushita K."/>
        </authorList>
    </citation>
    <scope>NUCLEOTIDE SEQUENCE</scope>
    <source>
        <strain evidence="2">NRIC 0521</strain>
    </source>
</reference>
<dbReference type="Proteomes" id="UP001061452">
    <property type="component" value="Unassembled WGS sequence"/>
</dbReference>
<evidence type="ECO:0000313" key="2">
    <source>
        <dbReference type="EMBL" id="GBQ71634.1"/>
    </source>
</evidence>
<gene>
    <name evidence="2" type="ORF">AA0521_1942</name>
</gene>
<organism evidence="2 3">
    <name type="scientific">Komagataeibacter intermedius NRIC 0521</name>
    <dbReference type="NCBI Taxonomy" id="1307934"/>
    <lineage>
        <taxon>Bacteria</taxon>
        <taxon>Pseudomonadati</taxon>
        <taxon>Pseudomonadota</taxon>
        <taxon>Alphaproteobacteria</taxon>
        <taxon>Acetobacterales</taxon>
        <taxon>Acetobacteraceae</taxon>
        <taxon>Komagataeibacter</taxon>
    </lineage>
</organism>
<comment type="caution">
    <text evidence="2">The sequence shown here is derived from an EMBL/GenBank/DDBJ whole genome shotgun (WGS) entry which is preliminary data.</text>
</comment>
<proteinExistence type="predicted"/>
<accession>A0ABQ0PJF9</accession>
<evidence type="ECO:0000313" key="3">
    <source>
        <dbReference type="Proteomes" id="UP001061452"/>
    </source>
</evidence>
<protein>
    <submittedName>
        <fullName evidence="2">Uncharacterized protein</fullName>
    </submittedName>
</protein>
<sequence length="57" mass="6622">MDIMKPDSEPNSPQILEEWRPAVVLVWKDTRGQTRHPPPAPVPDLVEEDEAYIHDEF</sequence>
<keyword evidence="3" id="KW-1185">Reference proteome</keyword>
<name>A0ABQ0PJF9_9PROT</name>
<feature type="region of interest" description="Disordered" evidence="1">
    <location>
        <begin position="31"/>
        <end position="57"/>
    </location>
</feature>
<dbReference type="EMBL" id="BAQJ01000114">
    <property type="protein sequence ID" value="GBQ71634.1"/>
    <property type="molecule type" value="Genomic_DNA"/>
</dbReference>
<evidence type="ECO:0000256" key="1">
    <source>
        <dbReference type="SAM" id="MobiDB-lite"/>
    </source>
</evidence>